<organism evidence="1 2">
    <name type="scientific">Cinchona calisaya</name>
    <dbReference type="NCBI Taxonomy" id="153742"/>
    <lineage>
        <taxon>Eukaryota</taxon>
        <taxon>Viridiplantae</taxon>
        <taxon>Streptophyta</taxon>
        <taxon>Embryophyta</taxon>
        <taxon>Tracheophyta</taxon>
        <taxon>Spermatophyta</taxon>
        <taxon>Magnoliopsida</taxon>
        <taxon>eudicotyledons</taxon>
        <taxon>Gunneridae</taxon>
        <taxon>Pentapetalae</taxon>
        <taxon>asterids</taxon>
        <taxon>lamiids</taxon>
        <taxon>Gentianales</taxon>
        <taxon>Rubiaceae</taxon>
        <taxon>Cinchonoideae</taxon>
        <taxon>Cinchoneae</taxon>
        <taxon>Cinchona</taxon>
    </lineage>
</organism>
<dbReference type="AlphaFoldDB" id="A0ABD3B1Y2"/>
<protein>
    <submittedName>
        <fullName evidence="1">Uncharacterized protein</fullName>
    </submittedName>
</protein>
<gene>
    <name evidence="1" type="ORF">ACH5RR_000875</name>
</gene>
<dbReference type="Proteomes" id="UP001630127">
    <property type="component" value="Unassembled WGS sequence"/>
</dbReference>
<name>A0ABD3B1Y2_9GENT</name>
<keyword evidence="2" id="KW-1185">Reference proteome</keyword>
<evidence type="ECO:0000313" key="2">
    <source>
        <dbReference type="Proteomes" id="UP001630127"/>
    </source>
</evidence>
<sequence>MGSRGERGDRIWKEGERRDGIWNGSRERRWGKGRGRHDLEDLETGMPSRKCYDYCNISPLNAIGAKELRQRMVKGFLDRQGEEKKKSLEKEISVQDFVPCLVKESIEFDSGSIPPRVVSTSGPFA</sequence>
<evidence type="ECO:0000313" key="1">
    <source>
        <dbReference type="EMBL" id="KAL3537509.1"/>
    </source>
</evidence>
<dbReference type="EMBL" id="JBJUIK010000001">
    <property type="protein sequence ID" value="KAL3537509.1"/>
    <property type="molecule type" value="Genomic_DNA"/>
</dbReference>
<accession>A0ABD3B1Y2</accession>
<proteinExistence type="predicted"/>
<reference evidence="1 2" key="1">
    <citation type="submission" date="2024-11" db="EMBL/GenBank/DDBJ databases">
        <title>A near-complete genome assembly of Cinchona calisaya.</title>
        <authorList>
            <person name="Lian D.C."/>
            <person name="Zhao X.W."/>
            <person name="Wei L."/>
        </authorList>
    </citation>
    <scope>NUCLEOTIDE SEQUENCE [LARGE SCALE GENOMIC DNA]</scope>
    <source>
        <tissue evidence="1">Nenye</tissue>
    </source>
</reference>
<comment type="caution">
    <text evidence="1">The sequence shown here is derived from an EMBL/GenBank/DDBJ whole genome shotgun (WGS) entry which is preliminary data.</text>
</comment>